<evidence type="ECO:0000313" key="7">
    <source>
        <dbReference type="Proteomes" id="UP001557470"/>
    </source>
</evidence>
<comment type="caution">
    <text evidence="6">The sequence shown here is derived from an EMBL/GenBank/DDBJ whole genome shotgun (WGS) entry which is preliminary data.</text>
</comment>
<accession>A0ABD0VY65</accession>
<dbReference type="Proteomes" id="UP001557470">
    <property type="component" value="Unassembled WGS sequence"/>
</dbReference>
<sequence length="393" mass="44919">MNVIHFTCERDALKMSISWSRRIYSEYDDDEVVNEEADMNISPIHQPPSARGSHYEWQLKDRGRWLRIDNDHVIETHYCQPGAKGINIYTSNIGQVCIDFDQIEAKKSSTAVRRLTFLIPGQSEDIGWYFKDNQAWREYGSLGQDQVSATVSSTDVEQRYNLTPQGAFQFTVGSSSYTLDFTAMTQTNLATRVQRNVRRRPKFNSILSGNGSVSLTSSTISATASALPSAGYFWEFMGEEGVWMEYQAPICSLDSAAIERHYQQNPQGQIQFKAGRHTYTLNFAGMCQTNNRFGTKRTIRRTPCGTQQMSSVVVGSQWRWQFQDIDGLWKDFKTSGRRVCSVSSQDIEAQYQQNTNGTMTFSTRSFNYQLDFSAMTQRNLSTQVTRCVRRLNQ</sequence>
<comment type="subcellular location">
    <subcellularLocation>
        <location evidence="1">Nucleus</location>
    </subcellularLocation>
</comment>
<feature type="domain" description="WWE" evidence="5">
    <location>
        <begin position="219"/>
        <end position="301"/>
    </location>
</feature>
<comment type="pathway">
    <text evidence="2">Protein modification; protein ubiquitination.</text>
</comment>
<dbReference type="Pfam" id="PF02825">
    <property type="entry name" value="WWE"/>
    <property type="match status" value="3"/>
</dbReference>
<dbReference type="InterPro" id="IPR004170">
    <property type="entry name" value="WWE_dom"/>
</dbReference>
<comment type="similarity">
    <text evidence="4">Belongs to the ARTD/PARP family.</text>
</comment>
<keyword evidence="3" id="KW-0539">Nucleus</keyword>
<reference evidence="6 7" key="1">
    <citation type="submission" date="2024-06" db="EMBL/GenBank/DDBJ databases">
        <authorList>
            <person name="Pan Q."/>
            <person name="Wen M."/>
            <person name="Jouanno E."/>
            <person name="Zahm M."/>
            <person name="Klopp C."/>
            <person name="Cabau C."/>
            <person name="Louis A."/>
            <person name="Berthelot C."/>
            <person name="Parey E."/>
            <person name="Roest Crollius H."/>
            <person name="Montfort J."/>
            <person name="Robinson-Rechavi M."/>
            <person name="Bouchez O."/>
            <person name="Lampietro C."/>
            <person name="Lopez Roques C."/>
            <person name="Donnadieu C."/>
            <person name="Postlethwait J."/>
            <person name="Bobe J."/>
            <person name="Verreycken H."/>
            <person name="Guiguen Y."/>
        </authorList>
    </citation>
    <scope>NUCLEOTIDE SEQUENCE [LARGE SCALE GENOMIC DNA]</scope>
    <source>
        <strain evidence="6">Up_M1</strain>
        <tissue evidence="6">Testis</tissue>
    </source>
</reference>
<evidence type="ECO:0000259" key="5">
    <source>
        <dbReference type="PROSITE" id="PS50918"/>
    </source>
</evidence>
<dbReference type="SUPFAM" id="SSF117839">
    <property type="entry name" value="WWE domain"/>
    <property type="match status" value="3"/>
</dbReference>
<dbReference type="SMART" id="SM00678">
    <property type="entry name" value="WWE"/>
    <property type="match status" value="2"/>
</dbReference>
<evidence type="ECO:0000256" key="3">
    <source>
        <dbReference type="ARBA" id="ARBA00023242"/>
    </source>
</evidence>
<dbReference type="AlphaFoldDB" id="A0ABD0VY65"/>
<evidence type="ECO:0000256" key="2">
    <source>
        <dbReference type="ARBA" id="ARBA00004906"/>
    </source>
</evidence>
<feature type="domain" description="WWE" evidence="5">
    <location>
        <begin position="304"/>
        <end position="390"/>
    </location>
</feature>
<dbReference type="InterPro" id="IPR051712">
    <property type="entry name" value="ARTD-AVP"/>
</dbReference>
<dbReference type="Gene3D" id="3.30.720.50">
    <property type="match status" value="3"/>
</dbReference>
<evidence type="ECO:0000256" key="1">
    <source>
        <dbReference type="ARBA" id="ARBA00004123"/>
    </source>
</evidence>
<dbReference type="PANTHER" id="PTHR45740:SF14">
    <property type="entry name" value="NOVEL PROTEIN"/>
    <property type="match status" value="1"/>
</dbReference>
<organism evidence="6 7">
    <name type="scientific">Umbra pygmaea</name>
    <name type="common">Eastern mudminnow</name>
    <dbReference type="NCBI Taxonomy" id="75934"/>
    <lineage>
        <taxon>Eukaryota</taxon>
        <taxon>Metazoa</taxon>
        <taxon>Chordata</taxon>
        <taxon>Craniata</taxon>
        <taxon>Vertebrata</taxon>
        <taxon>Euteleostomi</taxon>
        <taxon>Actinopterygii</taxon>
        <taxon>Neopterygii</taxon>
        <taxon>Teleostei</taxon>
        <taxon>Protacanthopterygii</taxon>
        <taxon>Esociformes</taxon>
        <taxon>Umbridae</taxon>
        <taxon>Umbra</taxon>
    </lineage>
</organism>
<dbReference type="PROSITE" id="PS50918">
    <property type="entry name" value="WWE"/>
    <property type="match status" value="3"/>
</dbReference>
<evidence type="ECO:0000313" key="6">
    <source>
        <dbReference type="EMBL" id="KAL0963032.1"/>
    </source>
</evidence>
<dbReference type="PANTHER" id="PTHR45740">
    <property type="entry name" value="POLY [ADP-RIBOSE] POLYMERASE"/>
    <property type="match status" value="1"/>
</dbReference>
<evidence type="ECO:0000256" key="4">
    <source>
        <dbReference type="ARBA" id="ARBA00024347"/>
    </source>
</evidence>
<dbReference type="GO" id="GO:0005634">
    <property type="term" value="C:nucleus"/>
    <property type="evidence" value="ECO:0007669"/>
    <property type="project" value="UniProtKB-SubCell"/>
</dbReference>
<gene>
    <name evidence="6" type="ORF">UPYG_G00348730</name>
</gene>
<dbReference type="InterPro" id="IPR037197">
    <property type="entry name" value="WWE_dom_sf"/>
</dbReference>
<feature type="domain" description="WWE" evidence="5">
    <location>
        <begin position="114"/>
        <end position="199"/>
    </location>
</feature>
<protein>
    <recommendedName>
        <fullName evidence="5">WWE domain-containing protein</fullName>
    </recommendedName>
</protein>
<proteinExistence type="inferred from homology"/>
<dbReference type="Pfam" id="PF23466">
    <property type="entry name" value="WWE_4"/>
    <property type="match status" value="1"/>
</dbReference>
<dbReference type="EMBL" id="JAGEUA010000011">
    <property type="protein sequence ID" value="KAL0963032.1"/>
    <property type="molecule type" value="Genomic_DNA"/>
</dbReference>
<name>A0ABD0VY65_UMBPY</name>
<dbReference type="InterPro" id="IPR018123">
    <property type="entry name" value="WWE-dom_subgr"/>
</dbReference>
<keyword evidence="7" id="KW-1185">Reference proteome</keyword>